<dbReference type="InterPro" id="IPR052491">
    <property type="entry name" value="TNFRSF10"/>
</dbReference>
<dbReference type="GO" id="GO:0009986">
    <property type="term" value="C:cell surface"/>
    <property type="evidence" value="ECO:0007669"/>
    <property type="project" value="TreeGrafter"/>
</dbReference>
<keyword evidence="6" id="KW-0325">Glycoprotein</keyword>
<organism evidence="8">
    <name type="scientific">Ailuropoda melanoleuca</name>
    <name type="common">Giant panda</name>
    <dbReference type="NCBI Taxonomy" id="9646"/>
    <lineage>
        <taxon>Eukaryota</taxon>
        <taxon>Metazoa</taxon>
        <taxon>Chordata</taxon>
        <taxon>Craniata</taxon>
        <taxon>Vertebrata</taxon>
        <taxon>Euteleostomi</taxon>
        <taxon>Mammalia</taxon>
        <taxon>Eutheria</taxon>
        <taxon>Laurasiatheria</taxon>
        <taxon>Carnivora</taxon>
        <taxon>Caniformia</taxon>
        <taxon>Ursidae</taxon>
        <taxon>Ailuropoda</taxon>
    </lineage>
</organism>
<proteinExistence type="predicted"/>
<dbReference type="Pfam" id="PF00531">
    <property type="entry name" value="Death"/>
    <property type="match status" value="1"/>
</dbReference>
<dbReference type="PANTHER" id="PTHR46330:SF1">
    <property type="entry name" value="TUMOR NECROSIS FACTOR RECEPTOR SUPERFAMILY MEMBER 10B"/>
    <property type="match status" value="1"/>
</dbReference>
<feature type="non-terminal residue" evidence="8">
    <location>
        <position position="86"/>
    </location>
</feature>
<dbReference type="GO" id="GO:0005886">
    <property type="term" value="C:plasma membrane"/>
    <property type="evidence" value="ECO:0007669"/>
    <property type="project" value="TreeGrafter"/>
</dbReference>
<evidence type="ECO:0000256" key="2">
    <source>
        <dbReference type="ARBA" id="ARBA00022737"/>
    </source>
</evidence>
<evidence type="ECO:0000259" key="7">
    <source>
        <dbReference type="PROSITE" id="PS50017"/>
    </source>
</evidence>
<dbReference type="GO" id="GO:0036462">
    <property type="term" value="P:TRAIL-activated apoptotic signaling pathway"/>
    <property type="evidence" value="ECO:0007669"/>
    <property type="project" value="TreeGrafter"/>
</dbReference>
<keyword evidence="3" id="KW-0472">Membrane</keyword>
<dbReference type="GO" id="GO:0043065">
    <property type="term" value="P:positive regulation of apoptotic process"/>
    <property type="evidence" value="ECO:0007669"/>
    <property type="project" value="TreeGrafter"/>
</dbReference>
<dbReference type="InterPro" id="IPR011029">
    <property type="entry name" value="DEATH-like_dom_sf"/>
</dbReference>
<dbReference type="PANTHER" id="PTHR46330">
    <property type="entry name" value="TUMOR NECROSIS FACTOR RECEPTOR SUPERFAMILY MEMBER 10B"/>
    <property type="match status" value="1"/>
</dbReference>
<evidence type="ECO:0000256" key="6">
    <source>
        <dbReference type="ARBA" id="ARBA00023180"/>
    </source>
</evidence>
<protein>
    <recommendedName>
        <fullName evidence="7">Death domain-containing protein</fullName>
    </recommendedName>
</protein>
<name>D2H034_AILME</name>
<comment type="subcellular location">
    <subcellularLocation>
        <location evidence="1">Membrane</location>
    </subcellularLocation>
</comment>
<dbReference type="SUPFAM" id="SSF47986">
    <property type="entry name" value="DEATH domain"/>
    <property type="match status" value="1"/>
</dbReference>
<feature type="domain" description="Death" evidence="7">
    <location>
        <begin position="12"/>
        <end position="81"/>
    </location>
</feature>
<evidence type="ECO:0000313" key="8">
    <source>
        <dbReference type="EMBL" id="EFB26331.1"/>
    </source>
</evidence>
<feature type="non-terminal residue" evidence="8">
    <location>
        <position position="1"/>
    </location>
</feature>
<dbReference type="CDD" id="cd08315">
    <property type="entry name" value="Death_TRAILR_DR4_DR5"/>
    <property type="match status" value="1"/>
</dbReference>
<dbReference type="InParanoid" id="D2H034"/>
<gene>
    <name evidence="8" type="ORF">PANDA_002749</name>
</gene>
<dbReference type="InterPro" id="IPR034029">
    <property type="entry name" value="TNFRSF10A/B_death"/>
</dbReference>
<dbReference type="InterPro" id="IPR000488">
    <property type="entry name" value="Death_dom"/>
</dbReference>
<sequence>FDYFPNIVFFNSWRLPIRQMGLGDSEIPVARARALGMQYTLYEMLVSWLNKTGWGASVNTPLDALEMRGERNAKERIQNHLVGSGK</sequence>
<keyword evidence="5" id="KW-0675">Receptor</keyword>
<dbReference type="PROSITE" id="PS50017">
    <property type="entry name" value="DEATH_DOMAIN"/>
    <property type="match status" value="1"/>
</dbReference>
<keyword evidence="4" id="KW-1015">Disulfide bond</keyword>
<keyword evidence="2" id="KW-0677">Repeat</keyword>
<reference evidence="8" key="1">
    <citation type="journal article" date="2010" name="Nature">
        <title>The sequence and de novo assembly of the giant panda genome.</title>
        <authorList>
            <person name="Li R."/>
            <person name="Fan W."/>
            <person name="Tian G."/>
            <person name="Zhu H."/>
            <person name="He L."/>
            <person name="Cai J."/>
            <person name="Huang Q."/>
            <person name="Cai Q."/>
            <person name="Li B."/>
            <person name="Bai Y."/>
            <person name="Zhang Z."/>
            <person name="Zhang Y."/>
            <person name="Wang W."/>
            <person name="Li J."/>
            <person name="Wei F."/>
            <person name="Li H."/>
            <person name="Jian M."/>
            <person name="Li J."/>
            <person name="Zhang Z."/>
            <person name="Nielsen R."/>
            <person name="Li D."/>
            <person name="Gu W."/>
            <person name="Yang Z."/>
            <person name="Xuan Z."/>
            <person name="Ryder O.A."/>
            <person name="Leung F.C."/>
            <person name="Zhou Y."/>
            <person name="Cao J."/>
            <person name="Sun X."/>
            <person name="Fu Y."/>
            <person name="Fang X."/>
            <person name="Guo X."/>
            <person name="Wang B."/>
            <person name="Hou R."/>
            <person name="Shen F."/>
            <person name="Mu B."/>
            <person name="Ni P."/>
            <person name="Lin R."/>
            <person name="Qian W."/>
            <person name="Wang G."/>
            <person name="Yu C."/>
            <person name="Nie W."/>
            <person name="Wang J."/>
            <person name="Wu Z."/>
            <person name="Liang H."/>
            <person name="Min J."/>
            <person name="Wu Q."/>
            <person name="Cheng S."/>
            <person name="Ruan J."/>
            <person name="Wang M."/>
            <person name="Shi Z."/>
            <person name="Wen M."/>
            <person name="Liu B."/>
            <person name="Ren X."/>
            <person name="Zheng H."/>
            <person name="Dong D."/>
            <person name="Cook K."/>
            <person name="Shan G."/>
            <person name="Zhang H."/>
            <person name="Kosiol C."/>
            <person name="Xie X."/>
            <person name="Lu Z."/>
            <person name="Zheng H."/>
            <person name="Li Y."/>
            <person name="Steiner C.C."/>
            <person name="Lam T.T."/>
            <person name="Lin S."/>
            <person name="Zhang Q."/>
            <person name="Li G."/>
            <person name="Tian J."/>
            <person name="Gong T."/>
            <person name="Liu H."/>
            <person name="Zhang D."/>
            <person name="Fang L."/>
            <person name="Ye C."/>
            <person name="Zhang J."/>
            <person name="Hu W."/>
            <person name="Xu A."/>
            <person name="Ren Y."/>
            <person name="Zhang G."/>
            <person name="Bruford M.W."/>
            <person name="Li Q."/>
            <person name="Ma L."/>
            <person name="Guo Y."/>
            <person name="An N."/>
            <person name="Hu Y."/>
            <person name="Zheng Y."/>
            <person name="Shi Y."/>
            <person name="Li Z."/>
            <person name="Liu Q."/>
            <person name="Chen Y."/>
            <person name="Zhao J."/>
            <person name="Qu N."/>
            <person name="Zhao S."/>
            <person name="Tian F."/>
            <person name="Wang X."/>
            <person name="Wang H."/>
            <person name="Xu L."/>
            <person name="Liu X."/>
            <person name="Vinar T."/>
            <person name="Wang Y."/>
            <person name="Lam T.W."/>
            <person name="Yiu S.M."/>
            <person name="Liu S."/>
            <person name="Zhang H."/>
            <person name="Li D."/>
            <person name="Huang Y."/>
            <person name="Wang X."/>
            <person name="Yang G."/>
            <person name="Jiang Z."/>
            <person name="Wang J."/>
            <person name="Qin N."/>
            <person name="Li L."/>
            <person name="Li J."/>
            <person name="Bolund L."/>
            <person name="Kristiansen K."/>
            <person name="Wong G.K."/>
            <person name="Olson M."/>
            <person name="Zhang X."/>
            <person name="Li S."/>
            <person name="Yang H."/>
            <person name="Wang J."/>
            <person name="Wang J."/>
        </authorList>
    </citation>
    <scope>NUCLEOTIDE SEQUENCE [LARGE SCALE GENOMIC DNA]</scope>
</reference>
<evidence type="ECO:0000256" key="1">
    <source>
        <dbReference type="ARBA" id="ARBA00004370"/>
    </source>
</evidence>
<evidence type="ECO:0000256" key="3">
    <source>
        <dbReference type="ARBA" id="ARBA00023136"/>
    </source>
</evidence>
<dbReference type="AlphaFoldDB" id="D2H034"/>
<accession>D2H034</accession>
<dbReference type="Gene3D" id="1.10.533.10">
    <property type="entry name" value="Death Domain, Fas"/>
    <property type="match status" value="1"/>
</dbReference>
<evidence type="ECO:0000256" key="5">
    <source>
        <dbReference type="ARBA" id="ARBA00023170"/>
    </source>
</evidence>
<dbReference type="EMBL" id="GL192401">
    <property type="protein sequence ID" value="EFB26331.1"/>
    <property type="molecule type" value="Genomic_DNA"/>
</dbReference>
<evidence type="ECO:0000256" key="4">
    <source>
        <dbReference type="ARBA" id="ARBA00023157"/>
    </source>
</evidence>